<evidence type="ECO:0000313" key="3">
    <source>
        <dbReference type="Proteomes" id="UP000026962"/>
    </source>
</evidence>
<accession>A0A0E0JQT7</accession>
<dbReference type="Gramene" id="OPUNC01G35490.1">
    <property type="protein sequence ID" value="OPUNC01G35490.1"/>
    <property type="gene ID" value="OPUNC01G35490"/>
</dbReference>
<reference evidence="2" key="2">
    <citation type="submission" date="2018-05" db="EMBL/GenBank/DDBJ databases">
        <title>OpunRS2 (Oryza punctata Reference Sequence Version 2).</title>
        <authorList>
            <person name="Zhang J."/>
            <person name="Kudrna D."/>
            <person name="Lee S."/>
            <person name="Talag J."/>
            <person name="Welchert J."/>
            <person name="Wing R.A."/>
        </authorList>
    </citation>
    <scope>NUCLEOTIDE SEQUENCE [LARGE SCALE GENOMIC DNA]</scope>
</reference>
<organism evidence="2">
    <name type="scientific">Oryza punctata</name>
    <name type="common">Red rice</name>
    <dbReference type="NCBI Taxonomy" id="4537"/>
    <lineage>
        <taxon>Eukaryota</taxon>
        <taxon>Viridiplantae</taxon>
        <taxon>Streptophyta</taxon>
        <taxon>Embryophyta</taxon>
        <taxon>Tracheophyta</taxon>
        <taxon>Spermatophyta</taxon>
        <taxon>Magnoliopsida</taxon>
        <taxon>Liliopsida</taxon>
        <taxon>Poales</taxon>
        <taxon>Poaceae</taxon>
        <taxon>BOP clade</taxon>
        <taxon>Oryzoideae</taxon>
        <taxon>Oryzeae</taxon>
        <taxon>Oryzinae</taxon>
        <taxon>Oryza</taxon>
    </lineage>
</organism>
<keyword evidence="3" id="KW-1185">Reference proteome</keyword>
<dbReference type="EnsemblPlants" id="OPUNC01G35490.1">
    <property type="protein sequence ID" value="OPUNC01G35490.1"/>
    <property type="gene ID" value="OPUNC01G35490"/>
</dbReference>
<evidence type="ECO:0000256" key="1">
    <source>
        <dbReference type="SAM" id="MobiDB-lite"/>
    </source>
</evidence>
<proteinExistence type="predicted"/>
<sequence length="62" mass="6265">MAPSKLATTCNDGNMVISADDRQASTTVVLANADDSGGATVPQPPEAMPDLNYSPLEDAGDG</sequence>
<feature type="region of interest" description="Disordered" evidence="1">
    <location>
        <begin position="34"/>
        <end position="62"/>
    </location>
</feature>
<name>A0A0E0JQT7_ORYPU</name>
<reference evidence="2" key="1">
    <citation type="submission" date="2015-04" db="UniProtKB">
        <authorList>
            <consortium name="EnsemblPlants"/>
        </authorList>
    </citation>
    <scope>IDENTIFICATION</scope>
</reference>
<dbReference type="STRING" id="4537.A0A0E0JQT7"/>
<dbReference type="AlphaFoldDB" id="A0A0E0JQT7"/>
<protein>
    <submittedName>
        <fullName evidence="2">Uncharacterized protein</fullName>
    </submittedName>
</protein>
<evidence type="ECO:0000313" key="2">
    <source>
        <dbReference type="EnsemblPlants" id="OPUNC01G35490.1"/>
    </source>
</evidence>
<dbReference type="HOGENOM" id="CLU_2908053_0_0_1"/>
<dbReference type="Proteomes" id="UP000026962">
    <property type="component" value="Chromosome 1"/>
</dbReference>